<protein>
    <submittedName>
        <fullName evidence="2">Sulfur reduction protein DsrE</fullName>
    </submittedName>
</protein>
<accession>A0A9X1R3E1</accession>
<sequence length="139" mass="15562">MKTLFSTFMLSLFMLLGNIQNTIAQETEKQNYVVLTKKVQQLKPILLAAKELSKEDGKNFGNFEIIVCGKEIGNLTDLETMKPHLKEAKKVGANIVACGFSLKKFNVDPKKLPKKVEIIDNGILHNLKLQQKGYLSLGL</sequence>
<dbReference type="EMBL" id="JAIRBB010000009">
    <property type="protein sequence ID" value="MCG2431539.1"/>
    <property type="molecule type" value="Genomic_DNA"/>
</dbReference>
<comment type="caution">
    <text evidence="2">The sequence shown here is derived from an EMBL/GenBank/DDBJ whole genome shotgun (WGS) entry which is preliminary data.</text>
</comment>
<keyword evidence="1" id="KW-0732">Signal</keyword>
<organism evidence="2 3">
    <name type="scientific">Aequorivita xiaoshiensis</name>
    <dbReference type="NCBI Taxonomy" id="2874476"/>
    <lineage>
        <taxon>Bacteria</taxon>
        <taxon>Pseudomonadati</taxon>
        <taxon>Bacteroidota</taxon>
        <taxon>Flavobacteriia</taxon>
        <taxon>Flavobacteriales</taxon>
        <taxon>Flavobacteriaceae</taxon>
        <taxon>Aequorivita</taxon>
    </lineage>
</organism>
<gene>
    <name evidence="2" type="ORF">K8344_10450</name>
</gene>
<keyword evidence="3" id="KW-1185">Reference proteome</keyword>
<dbReference type="AlphaFoldDB" id="A0A9X1R3E1"/>
<evidence type="ECO:0000313" key="3">
    <source>
        <dbReference type="Proteomes" id="UP001139462"/>
    </source>
</evidence>
<dbReference type="Proteomes" id="UP001139462">
    <property type="component" value="Unassembled WGS sequence"/>
</dbReference>
<dbReference type="InterPro" id="IPR027396">
    <property type="entry name" value="DsrEFH-like"/>
</dbReference>
<reference evidence="2" key="1">
    <citation type="submission" date="2021-09" db="EMBL/GenBank/DDBJ databases">
        <title>Genome of Aequorivita sp. strain F64183.</title>
        <authorList>
            <person name="Wang Y."/>
        </authorList>
    </citation>
    <scope>NUCLEOTIDE SEQUENCE</scope>
    <source>
        <strain evidence="2">F64183</strain>
    </source>
</reference>
<feature type="chain" id="PRO_5040813900" evidence="1">
    <location>
        <begin position="25"/>
        <end position="139"/>
    </location>
</feature>
<dbReference type="SUPFAM" id="SSF75169">
    <property type="entry name" value="DsrEFH-like"/>
    <property type="match status" value="1"/>
</dbReference>
<feature type="signal peptide" evidence="1">
    <location>
        <begin position="1"/>
        <end position="24"/>
    </location>
</feature>
<evidence type="ECO:0000313" key="2">
    <source>
        <dbReference type="EMBL" id="MCG2431539.1"/>
    </source>
</evidence>
<evidence type="ECO:0000256" key="1">
    <source>
        <dbReference type="SAM" id="SignalP"/>
    </source>
</evidence>
<proteinExistence type="predicted"/>
<name>A0A9X1R3E1_9FLAO</name>
<dbReference type="RefSeq" id="WP_237608638.1">
    <property type="nucleotide sequence ID" value="NZ_JAIRBB010000009.1"/>
</dbReference>
<dbReference type="Gene3D" id="3.40.1260.10">
    <property type="entry name" value="DsrEFH-like"/>
    <property type="match status" value="1"/>
</dbReference>